<proteinExistence type="predicted"/>
<dbReference type="AlphaFoldDB" id="W4VBE0"/>
<comment type="caution">
    <text evidence="1">The sequence shown here is derived from an EMBL/GenBank/DDBJ whole genome shotgun (WGS) entry which is preliminary data.</text>
</comment>
<keyword evidence="2" id="KW-1185">Reference proteome</keyword>
<dbReference type="OrthoDB" id="2001451at2"/>
<dbReference type="Proteomes" id="UP000019109">
    <property type="component" value="Unassembled WGS sequence"/>
</dbReference>
<evidence type="ECO:0000313" key="2">
    <source>
        <dbReference type="Proteomes" id="UP000019109"/>
    </source>
</evidence>
<gene>
    <name evidence="1" type="ORF">JCM21531_4377</name>
</gene>
<name>W4VBE0_9FIRM</name>
<dbReference type="EMBL" id="BAVR01000088">
    <property type="protein sequence ID" value="GAE90740.1"/>
    <property type="molecule type" value="Genomic_DNA"/>
</dbReference>
<organism evidence="1 2">
    <name type="scientific">Acetivibrio straminisolvens JCM 21531</name>
    <dbReference type="NCBI Taxonomy" id="1294263"/>
    <lineage>
        <taxon>Bacteria</taxon>
        <taxon>Bacillati</taxon>
        <taxon>Bacillota</taxon>
        <taxon>Clostridia</taxon>
        <taxon>Eubacteriales</taxon>
        <taxon>Oscillospiraceae</taxon>
        <taxon>Acetivibrio</taxon>
    </lineage>
</organism>
<sequence>MAKKYQEVPSNFSSFESYMIHKKDEVVNEFINAKQYFFYDTCSILHHSNSLNRKTIINYLKSKADVIVVTRTVLMELTANSFELHPLQVQYLRELNSSGFKVILFDEEIIYDCLKEVFNISAENANKLLGYAIKEVCKYKMNISEIVENMDKRMAVKLKSTNPGNRELFSIFFRHARTQKSEGDSMAEELILICIIVLTRISWGRYFLISDDMRIKPLVISVNDYILEHHGRKEPYQLTTSSLVYKMYKDNILTDKDDMIEIMKAAFKGNVNVFYVGEYDIEQRYESFKCENLIDRLLKEKDFKIIY</sequence>
<protein>
    <submittedName>
        <fullName evidence="1">Transposase</fullName>
    </submittedName>
</protein>
<accession>W4VBE0</accession>
<reference evidence="1" key="1">
    <citation type="journal article" date="2014" name="Genome Announc.">
        <title>Draft Genome Sequence of Clostridium straminisolvens Strain JCM 21531T, Isolated from a Cellulose-Degrading Bacterial Community.</title>
        <authorList>
            <person name="Yuki M."/>
            <person name="Oshima K."/>
            <person name="Suda W."/>
            <person name="Sakamoto M."/>
            <person name="Kitamura K."/>
            <person name="Iida T."/>
            <person name="Hattori M."/>
            <person name="Ohkuma M."/>
        </authorList>
    </citation>
    <scope>NUCLEOTIDE SEQUENCE [LARGE SCALE GENOMIC DNA]</scope>
    <source>
        <strain evidence="1">JCM 21531</strain>
    </source>
</reference>
<evidence type="ECO:0000313" key="1">
    <source>
        <dbReference type="EMBL" id="GAE90740.1"/>
    </source>
</evidence>